<dbReference type="InterPro" id="IPR009677">
    <property type="entry name" value="DUF1266"/>
</dbReference>
<evidence type="ECO:0000313" key="3">
    <source>
        <dbReference type="EMBL" id="BCN30916.1"/>
    </source>
</evidence>
<evidence type="ECO:0000256" key="1">
    <source>
        <dbReference type="SAM" id="SignalP"/>
    </source>
</evidence>
<sequence>MKKKIIALSLVFILALTGCSKATSKNSNTSSSETKKESVSDTARWFNAVYGVISTRNGADINLFGGYDATDKSNVKMMKEGLVESWEVSNRKSADEKLKWALTEGHNKELLAEYKDNDFKSLSRNELVSALSDKSYKEEDRVYFLGIYDAVDKYGDNAIRAWDLSRAMQLSAWYYIAGYYTYEEAMDSCLKIAQELQKTYSSWDDMMDSYFYGFQYWNGDDMSDPDSESYARKQTYEMLKKQKNSPYSLDWNMKLQKDW</sequence>
<dbReference type="PROSITE" id="PS51257">
    <property type="entry name" value="PROKAR_LIPOPROTEIN"/>
    <property type="match status" value="1"/>
</dbReference>
<feature type="chain" id="PRO_5032495114" description="DUF1266 domain-containing protein" evidence="1">
    <location>
        <begin position="23"/>
        <end position="259"/>
    </location>
</feature>
<organism evidence="3 4">
    <name type="scientific">Anaeromicropila herbilytica</name>
    <dbReference type="NCBI Taxonomy" id="2785025"/>
    <lineage>
        <taxon>Bacteria</taxon>
        <taxon>Bacillati</taxon>
        <taxon>Bacillota</taxon>
        <taxon>Clostridia</taxon>
        <taxon>Lachnospirales</taxon>
        <taxon>Lachnospiraceae</taxon>
        <taxon>Anaeromicropila</taxon>
    </lineage>
</organism>
<dbReference type="EMBL" id="AP024169">
    <property type="protein sequence ID" value="BCN30916.1"/>
    <property type="molecule type" value="Genomic_DNA"/>
</dbReference>
<proteinExistence type="predicted"/>
<protein>
    <recommendedName>
        <fullName evidence="2">DUF1266 domain-containing protein</fullName>
    </recommendedName>
</protein>
<dbReference type="Proteomes" id="UP000595897">
    <property type="component" value="Chromosome"/>
</dbReference>
<name>A0A7R7ELP6_9FIRM</name>
<accession>A0A7R7ELP6</accession>
<keyword evidence="1" id="KW-0732">Signal</keyword>
<feature type="domain" description="DUF1266" evidence="2">
    <location>
        <begin position="82"/>
        <end position="251"/>
    </location>
</feature>
<keyword evidence="4" id="KW-1185">Reference proteome</keyword>
<dbReference type="AlphaFoldDB" id="A0A7R7ELP6"/>
<gene>
    <name evidence="3" type="ORF">bsdtb5_22110</name>
</gene>
<dbReference type="KEGG" id="ahb:bsdtb5_22110"/>
<reference evidence="3 4" key="1">
    <citation type="submission" date="2020-11" db="EMBL/GenBank/DDBJ databases">
        <title>Draft genome sequencing of a Lachnospiraceae strain isolated from anoxic soil subjected to BSD treatment.</title>
        <authorList>
            <person name="Uek A."/>
            <person name="Tonouchi A."/>
        </authorList>
    </citation>
    <scope>NUCLEOTIDE SEQUENCE [LARGE SCALE GENOMIC DNA]</scope>
    <source>
        <strain evidence="3 4">TB5</strain>
    </source>
</reference>
<dbReference type="RefSeq" id="WP_271712072.1">
    <property type="nucleotide sequence ID" value="NZ_AP024169.1"/>
</dbReference>
<evidence type="ECO:0000259" key="2">
    <source>
        <dbReference type="Pfam" id="PF06889"/>
    </source>
</evidence>
<feature type="signal peptide" evidence="1">
    <location>
        <begin position="1"/>
        <end position="22"/>
    </location>
</feature>
<evidence type="ECO:0000313" key="4">
    <source>
        <dbReference type="Proteomes" id="UP000595897"/>
    </source>
</evidence>
<dbReference type="Pfam" id="PF06889">
    <property type="entry name" value="DUF1266"/>
    <property type="match status" value="1"/>
</dbReference>